<name>A0A2T1ESA3_9CYAN</name>
<feature type="compositionally biased region" description="Low complexity" evidence="1">
    <location>
        <begin position="260"/>
        <end position="275"/>
    </location>
</feature>
<dbReference type="EMBL" id="PVWK01000006">
    <property type="protein sequence ID" value="PSB35632.1"/>
    <property type="molecule type" value="Genomic_DNA"/>
</dbReference>
<reference evidence="3" key="1">
    <citation type="submission" date="2018-02" db="EMBL/GenBank/DDBJ databases">
        <authorList>
            <person name="Moore K."/>
            <person name="Momper L."/>
        </authorList>
    </citation>
    <scope>NUCLEOTIDE SEQUENCE [LARGE SCALE GENOMIC DNA]</scope>
    <source>
        <strain evidence="3">ULC18</strain>
    </source>
</reference>
<evidence type="ECO:0000313" key="2">
    <source>
        <dbReference type="EMBL" id="PSB35632.1"/>
    </source>
</evidence>
<reference evidence="2 3" key="2">
    <citation type="submission" date="2018-03" db="EMBL/GenBank/DDBJ databases">
        <title>The ancient ancestry and fast evolution of plastids.</title>
        <authorList>
            <person name="Moore K.R."/>
            <person name="Magnabosco C."/>
            <person name="Momper L."/>
            <person name="Gold D.A."/>
            <person name="Bosak T."/>
            <person name="Fournier G.P."/>
        </authorList>
    </citation>
    <scope>NUCLEOTIDE SEQUENCE [LARGE SCALE GENOMIC DNA]</scope>
    <source>
        <strain evidence="2 3">ULC18</strain>
    </source>
</reference>
<dbReference type="RefSeq" id="WP_106254391.1">
    <property type="nucleotide sequence ID" value="NZ_CAWNSW010000140.1"/>
</dbReference>
<evidence type="ECO:0000313" key="3">
    <source>
        <dbReference type="Proteomes" id="UP000239576"/>
    </source>
</evidence>
<comment type="caution">
    <text evidence="2">The sequence shown here is derived from an EMBL/GenBank/DDBJ whole genome shotgun (WGS) entry which is preliminary data.</text>
</comment>
<dbReference type="Proteomes" id="UP000239576">
    <property type="component" value="Unassembled WGS sequence"/>
</dbReference>
<feature type="region of interest" description="Disordered" evidence="1">
    <location>
        <begin position="258"/>
        <end position="290"/>
    </location>
</feature>
<proteinExistence type="predicted"/>
<keyword evidence="3" id="KW-1185">Reference proteome</keyword>
<organism evidence="2 3">
    <name type="scientific">Stenomitos frigidus ULC18</name>
    <dbReference type="NCBI Taxonomy" id="2107698"/>
    <lineage>
        <taxon>Bacteria</taxon>
        <taxon>Bacillati</taxon>
        <taxon>Cyanobacteriota</taxon>
        <taxon>Cyanophyceae</taxon>
        <taxon>Leptolyngbyales</taxon>
        <taxon>Leptolyngbyaceae</taxon>
        <taxon>Stenomitos</taxon>
    </lineage>
</organism>
<dbReference type="OrthoDB" id="452374at2"/>
<dbReference type="AlphaFoldDB" id="A0A2T1ESA3"/>
<protein>
    <recommendedName>
        <fullName evidence="4">Flagellar assembly protein H</fullName>
    </recommendedName>
</protein>
<dbReference type="InterPro" id="IPR022573">
    <property type="entry name" value="DUF2887"/>
</dbReference>
<dbReference type="PANTHER" id="PTHR35586">
    <property type="entry name" value="SLL1691 PROTEIN"/>
    <property type="match status" value="1"/>
</dbReference>
<evidence type="ECO:0008006" key="4">
    <source>
        <dbReference type="Google" id="ProtNLM"/>
    </source>
</evidence>
<gene>
    <name evidence="2" type="ORF">C7B82_00650</name>
</gene>
<dbReference type="Pfam" id="PF11103">
    <property type="entry name" value="DUF2887"/>
    <property type="match status" value="1"/>
</dbReference>
<evidence type="ECO:0000256" key="1">
    <source>
        <dbReference type="SAM" id="MobiDB-lite"/>
    </source>
</evidence>
<dbReference type="PANTHER" id="PTHR35586:SF2">
    <property type="entry name" value="SLL1542 PROTEIN"/>
    <property type="match status" value="1"/>
</dbReference>
<sequence length="290" mass="32985">MKTDSLFYELFQSSPGVLLELMGMPPAQGGNYSFVSQEVKQTRFQIDGVLLPHDRFADLPIYFVEVQGYRDRRKGENFYYGFFSEILLYLNDYRPQHDWQGVAIFTERRFDPGLPAHFREYASGGRLQRIYLDETPEDWEGHSLEVSAIQLIGVNEAIAPEKGRALIERARVSVTDAKALRDILELISTIFVYKFGNLNHKEIESMLGLSELKQTKVYQEAKLEGILEVVPVLLETGLTVEQIATRLGLDLATVNEVAQRPSTPVKKPKTTTPRQPGKRTRGRKSSDKTD</sequence>
<accession>A0A2T1ESA3</accession>